<dbReference type="EMBL" id="QVQZ01000023">
    <property type="protein sequence ID" value="RFU52658.1"/>
    <property type="molecule type" value="Genomic_DNA"/>
</dbReference>
<dbReference type="RefSeq" id="WP_116878689.1">
    <property type="nucleotide sequence ID" value="NZ_CP031733.1"/>
</dbReference>
<dbReference type="InterPro" id="IPR029000">
    <property type="entry name" value="Cyclophilin-like_dom_sf"/>
</dbReference>
<proteinExistence type="inferred from homology"/>
<feature type="chain" id="PRO_5044515396" description="Peptidyl-prolyl cis-trans isomerase" evidence="2">
    <location>
        <begin position="19"/>
        <end position="268"/>
    </location>
</feature>
<dbReference type="InterPro" id="IPR002130">
    <property type="entry name" value="Cyclophilin-type_PPIase_dom"/>
</dbReference>
<evidence type="ECO:0000313" key="9">
    <source>
        <dbReference type="Proteomes" id="UP000264056"/>
    </source>
</evidence>
<keyword evidence="9" id="KW-1185">Reference proteome</keyword>
<dbReference type="PANTHER" id="PTHR45625:SF16">
    <property type="entry name" value="PEPTIDYL-PROLYL CIS-TRANS ISOMERASE"/>
    <property type="match status" value="1"/>
</dbReference>
<dbReference type="Proteomes" id="UP000264056">
    <property type="component" value="Unassembled WGS sequence"/>
</dbReference>
<evidence type="ECO:0000313" key="8">
    <source>
        <dbReference type="Proteomes" id="UP000262901"/>
    </source>
</evidence>
<dbReference type="EMBL" id="QVQY01000027">
    <property type="protein sequence ID" value="RFU50430.1"/>
    <property type="molecule type" value="Genomic_DNA"/>
</dbReference>
<dbReference type="PROSITE" id="PS50072">
    <property type="entry name" value="CSA_PPIASE_2"/>
    <property type="match status" value="1"/>
</dbReference>
<comment type="similarity">
    <text evidence="2">Belongs to the cyclophilin-type PPIase family.</text>
</comment>
<feature type="signal peptide" evidence="2">
    <location>
        <begin position="1"/>
        <end position="18"/>
    </location>
</feature>
<dbReference type="InterPro" id="IPR044666">
    <property type="entry name" value="Cyclophilin_A-like"/>
</dbReference>
<keyword evidence="2" id="KW-0697">Rotamase</keyword>
<comment type="function">
    <text evidence="1 2">PPIases accelerate the folding of proteins. It catalyzes the cis-trans isomerization of proline imidic peptide bonds in oligopeptides.</text>
</comment>
<dbReference type="EMBL" id="CP031733">
    <property type="protein sequence ID" value="AXQ78028.1"/>
    <property type="molecule type" value="Genomic_DNA"/>
</dbReference>
<name>A0A372KM49_9STRE</name>
<dbReference type="Pfam" id="PF00160">
    <property type="entry name" value="Pro_isomerase"/>
    <property type="match status" value="1"/>
</dbReference>
<evidence type="ECO:0000256" key="2">
    <source>
        <dbReference type="RuleBase" id="RU363019"/>
    </source>
</evidence>
<dbReference type="AlphaFoldDB" id="A0A372KM49"/>
<reference evidence="6 8" key="2">
    <citation type="submission" date="2018-08" db="EMBL/GenBank/DDBJ databases">
        <title>Draft genome of Streptococcus sp. nov. Z1.</title>
        <authorList>
            <person name="Tian Z."/>
        </authorList>
    </citation>
    <scope>NUCLEOTIDE SEQUENCE [LARGE SCALE GENOMIC DNA]</scope>
    <source>
        <strain evidence="6">Z1</strain>
        <strain evidence="8">Z1(2018)</strain>
    </source>
</reference>
<evidence type="ECO:0000256" key="1">
    <source>
        <dbReference type="ARBA" id="ARBA00002388"/>
    </source>
</evidence>
<dbReference type="GO" id="GO:0003755">
    <property type="term" value="F:peptidyl-prolyl cis-trans isomerase activity"/>
    <property type="evidence" value="ECO:0007669"/>
    <property type="project" value="UniProtKB-UniRule"/>
</dbReference>
<dbReference type="PANTHER" id="PTHR45625">
    <property type="entry name" value="PEPTIDYL-PROLYL CIS-TRANS ISOMERASE-RELATED"/>
    <property type="match status" value="1"/>
</dbReference>
<evidence type="ECO:0000313" key="6">
    <source>
        <dbReference type="EMBL" id="RFU52658.1"/>
    </source>
</evidence>
<reference evidence="7" key="3">
    <citation type="submission" date="2018-08" db="EMBL/GenBank/DDBJ databases">
        <title>Streptococcus chenjunshii sp. nov., isolated from stools sample of the Tibetan antelope in the Qinghai-Tibet plateau, China.</title>
        <authorList>
            <person name="Tian Z."/>
        </authorList>
    </citation>
    <scope>NUCLEOTIDE SEQUENCE [LARGE SCALE GENOMIC DNA]</scope>
    <source>
        <strain evidence="7">Z15</strain>
    </source>
</reference>
<evidence type="ECO:0000313" key="5">
    <source>
        <dbReference type="EMBL" id="RFU50430.1"/>
    </source>
</evidence>
<accession>A0A372KM49</accession>
<dbReference type="Proteomes" id="UP000246115">
    <property type="component" value="Chromosome"/>
</dbReference>
<dbReference type="EC" id="5.2.1.8" evidence="2"/>
<dbReference type="SUPFAM" id="SSF50891">
    <property type="entry name" value="Cyclophilin-like"/>
    <property type="match status" value="1"/>
</dbReference>
<gene>
    <name evidence="4" type="ORF">DDV21_002535</name>
    <name evidence="5" type="ORF">DDV22_08760</name>
    <name evidence="6" type="ORF">DDV23_08600</name>
</gene>
<dbReference type="Gene3D" id="2.40.100.10">
    <property type="entry name" value="Cyclophilin-like"/>
    <property type="match status" value="1"/>
</dbReference>
<dbReference type="CDD" id="cd00317">
    <property type="entry name" value="cyclophilin"/>
    <property type="match status" value="1"/>
</dbReference>
<dbReference type="GO" id="GO:0006457">
    <property type="term" value="P:protein folding"/>
    <property type="evidence" value="ECO:0007669"/>
    <property type="project" value="InterPro"/>
</dbReference>
<feature type="domain" description="PPIase cyclophilin-type" evidence="3">
    <location>
        <begin position="81"/>
        <end position="260"/>
    </location>
</feature>
<dbReference type="KEGG" id="schj:DDV21_002535"/>
<evidence type="ECO:0000313" key="4">
    <source>
        <dbReference type="EMBL" id="AXQ78028.1"/>
    </source>
</evidence>
<dbReference type="InterPro" id="IPR020892">
    <property type="entry name" value="Cyclophilin-type_PPIase_CS"/>
</dbReference>
<sequence>MKKYFYLALAAAGLFLLAGCEDLNRLLKGEEYVASSQAASASQSAASSYQKALDKALKAKTSAFPQLSKKVASNEAQVKIQTSMGDITVKLFPDYAPLAVENFLTHAKTGYYDGVLFHRVIDDFVIQGGDPSGQGDGGESIWKGKDSSIDSGNGFANEITPYLYHFRGALAMANSGENTNTSQFFIVQNTENQSESLSASQYPQPVIEAYKDGGYPSLDGNYTVFGQVTDGMDVVDKIAQTATDSQDKPETDVTITSVKIIKDYSFKK</sequence>
<evidence type="ECO:0000259" key="3">
    <source>
        <dbReference type="PROSITE" id="PS50072"/>
    </source>
</evidence>
<reference evidence="5 9" key="1">
    <citation type="submission" date="2018-08" db="EMBL/GenBank/DDBJ databases">
        <title>Draft genome of Streptococcus sp .nov. Z2.</title>
        <authorList>
            <person name="Tian Z."/>
        </authorList>
    </citation>
    <scope>NUCLEOTIDE SEQUENCE [LARGE SCALE GENOMIC DNA]</scope>
    <source>
        <strain evidence="5 9">Z2</strain>
    </source>
</reference>
<reference evidence="4" key="4">
    <citation type="journal article" date="2019" name="Int. J. Syst. Evol. Microbiol.">
        <title>Streptococcus chenjunshii sp. nov. isolated from feces of Tibetan antelopes.</title>
        <authorList>
            <person name="Tian Z."/>
            <person name="Lu S."/>
            <person name="Jin D."/>
            <person name="Yang J."/>
            <person name="Pu J."/>
            <person name="Lai X.H."/>
            <person name="Bai X.N."/>
            <person name="Wu X.M."/>
            <person name="Li J."/>
            <person name="Wang S."/>
            <person name="Xu J."/>
        </authorList>
    </citation>
    <scope>NUCLEOTIDE SEQUENCE</scope>
    <source>
        <strain evidence="4">Z15</strain>
    </source>
</reference>
<evidence type="ECO:0000313" key="7">
    <source>
        <dbReference type="Proteomes" id="UP000246115"/>
    </source>
</evidence>
<accession>A0A346NAI3</accession>
<dbReference type="PRINTS" id="PR00153">
    <property type="entry name" value="CSAPPISMRASE"/>
</dbReference>
<dbReference type="Proteomes" id="UP000262901">
    <property type="component" value="Unassembled WGS sequence"/>
</dbReference>
<dbReference type="PROSITE" id="PS00170">
    <property type="entry name" value="CSA_PPIASE_1"/>
    <property type="match status" value="1"/>
</dbReference>
<dbReference type="OrthoDB" id="9807797at2"/>
<keyword evidence="2 6" id="KW-0413">Isomerase</keyword>
<comment type="catalytic activity">
    <reaction evidence="2">
        <text>[protein]-peptidylproline (omega=180) = [protein]-peptidylproline (omega=0)</text>
        <dbReference type="Rhea" id="RHEA:16237"/>
        <dbReference type="Rhea" id="RHEA-COMP:10747"/>
        <dbReference type="Rhea" id="RHEA-COMP:10748"/>
        <dbReference type="ChEBI" id="CHEBI:83833"/>
        <dbReference type="ChEBI" id="CHEBI:83834"/>
        <dbReference type="EC" id="5.2.1.8"/>
    </reaction>
</comment>
<keyword evidence="2" id="KW-0732">Signal</keyword>
<protein>
    <recommendedName>
        <fullName evidence="2">Peptidyl-prolyl cis-trans isomerase</fullName>
        <shortName evidence="2">PPIase</shortName>
        <ecNumber evidence="2">5.2.1.8</ecNumber>
    </recommendedName>
</protein>
<organism evidence="6 8">
    <name type="scientific">Streptococcus chenjunshii</name>
    <dbReference type="NCBI Taxonomy" id="2173853"/>
    <lineage>
        <taxon>Bacteria</taxon>
        <taxon>Bacillati</taxon>
        <taxon>Bacillota</taxon>
        <taxon>Bacilli</taxon>
        <taxon>Lactobacillales</taxon>
        <taxon>Streptococcaceae</taxon>
        <taxon>Streptococcus</taxon>
    </lineage>
</organism>
<dbReference type="PROSITE" id="PS51257">
    <property type="entry name" value="PROKAR_LIPOPROTEIN"/>
    <property type="match status" value="1"/>
</dbReference>